<name>A0A7R8WI06_9CRUS</name>
<dbReference type="InterPro" id="IPR001849">
    <property type="entry name" value="PH_domain"/>
</dbReference>
<reference evidence="2" key="1">
    <citation type="submission" date="2020-11" db="EMBL/GenBank/DDBJ databases">
        <authorList>
            <person name="Tran Van P."/>
        </authorList>
    </citation>
    <scope>NUCLEOTIDE SEQUENCE</scope>
</reference>
<dbReference type="Pfam" id="PF00169">
    <property type="entry name" value="PH"/>
    <property type="match status" value="1"/>
</dbReference>
<dbReference type="AlphaFoldDB" id="A0A7R8WI06"/>
<protein>
    <submittedName>
        <fullName evidence="2">Uncharacterized protein</fullName>
    </submittedName>
</protein>
<dbReference type="OrthoDB" id="8196563at2759"/>
<sequence length="620" mass="68080">MFVRGVVSELRRSLRESKRMKQKEAWAARRRSPSPPFPPSALAPLQPSPPFPPSALSPLQPSPPFPPLRRKKGRKCERRRERRAGAEAVAGSNDLCDNQGLSSSGRPCQDLRQVDIMSEISLVPTGASTVIKKGVLLTQKDRILSRWRERYWMLTRDYLSCFKKNGKTPGFEMGPLLFKLNLVDLLLLEFVDKGDPVIAMHIKGEEKLYLKAAEYNTLQSWMEVLNEAVSAAKYRRESFISDQQFHRENFNHQILLQRLQQDKVHESPTHALNGPVRLSVADAVMTSQTERDAVTKRLITNKVDKKYHRYSLMPDLNLTRYLESWGGNNAPFLSSSEHPKGGIGAPSKPRQPAPLPSVGSHTAFPRDGASIGSADSGVGSIGNDSTPTTSSSNSSTNATSTSSPSYPYPTRKSSAPPLNGRSHLDSQHKNGGSHGQHQNGSSRSQHQNEGSHSQHQNGQHQNGSSQQNGASYSHHQNGGSQLQHLQNGNSHNSGCRGQQSNGASHSQHQNGCSHVQYQNGGSHGQDHGSRSHPAPIWLPNNRRGIYVDEGVEADDFGQAMGHKKPDLFSRHGVSCRGEVTSSENARYHSEHISSTVVTSSSGGTKTSSSSRFFVSQSTQI</sequence>
<feature type="compositionally biased region" description="Basic and acidic residues" evidence="1">
    <location>
        <begin position="9"/>
        <end position="27"/>
    </location>
</feature>
<feature type="region of interest" description="Disordered" evidence="1">
    <location>
        <begin position="1"/>
        <end position="102"/>
    </location>
</feature>
<proteinExistence type="predicted"/>
<feature type="compositionally biased region" description="Basic residues" evidence="1">
    <location>
        <begin position="68"/>
        <end position="82"/>
    </location>
</feature>
<accession>A0A7R8WI06</accession>
<feature type="compositionally biased region" description="Pro residues" evidence="1">
    <location>
        <begin position="33"/>
        <end position="67"/>
    </location>
</feature>
<feature type="region of interest" description="Disordered" evidence="1">
    <location>
        <begin position="333"/>
        <end position="537"/>
    </location>
</feature>
<dbReference type="Gene3D" id="2.30.29.30">
    <property type="entry name" value="Pleckstrin-homology domain (PH domain)/Phosphotyrosine-binding domain (PTB)"/>
    <property type="match status" value="1"/>
</dbReference>
<feature type="region of interest" description="Disordered" evidence="1">
    <location>
        <begin position="596"/>
        <end position="620"/>
    </location>
</feature>
<organism evidence="2">
    <name type="scientific">Cyprideis torosa</name>
    <dbReference type="NCBI Taxonomy" id="163714"/>
    <lineage>
        <taxon>Eukaryota</taxon>
        <taxon>Metazoa</taxon>
        <taxon>Ecdysozoa</taxon>
        <taxon>Arthropoda</taxon>
        <taxon>Crustacea</taxon>
        <taxon>Oligostraca</taxon>
        <taxon>Ostracoda</taxon>
        <taxon>Podocopa</taxon>
        <taxon>Podocopida</taxon>
        <taxon>Cytherocopina</taxon>
        <taxon>Cytheroidea</taxon>
        <taxon>Cytherideidae</taxon>
        <taxon>Cyprideis</taxon>
    </lineage>
</organism>
<feature type="compositionally biased region" description="Low complexity" evidence="1">
    <location>
        <begin position="435"/>
        <end position="469"/>
    </location>
</feature>
<feature type="compositionally biased region" description="Low complexity" evidence="1">
    <location>
        <begin position="385"/>
        <end position="414"/>
    </location>
</feature>
<dbReference type="CDD" id="cd00821">
    <property type="entry name" value="PH"/>
    <property type="match status" value="1"/>
</dbReference>
<dbReference type="SUPFAM" id="SSF50729">
    <property type="entry name" value="PH domain-like"/>
    <property type="match status" value="1"/>
</dbReference>
<evidence type="ECO:0000313" key="2">
    <source>
        <dbReference type="EMBL" id="CAD7229159.1"/>
    </source>
</evidence>
<dbReference type="PROSITE" id="PS50003">
    <property type="entry name" value="PH_DOMAIN"/>
    <property type="match status" value="1"/>
</dbReference>
<gene>
    <name evidence="2" type="ORF">CTOB1V02_LOCUS7032</name>
</gene>
<feature type="compositionally biased region" description="Polar residues" evidence="1">
    <location>
        <begin position="470"/>
        <end position="520"/>
    </location>
</feature>
<dbReference type="InterPro" id="IPR011993">
    <property type="entry name" value="PH-like_dom_sf"/>
</dbReference>
<dbReference type="SMART" id="SM00233">
    <property type="entry name" value="PH"/>
    <property type="match status" value="1"/>
</dbReference>
<dbReference type="EMBL" id="OB661903">
    <property type="protein sequence ID" value="CAD7229159.1"/>
    <property type="molecule type" value="Genomic_DNA"/>
</dbReference>
<evidence type="ECO:0000256" key="1">
    <source>
        <dbReference type="SAM" id="MobiDB-lite"/>
    </source>
</evidence>